<reference evidence="3" key="1">
    <citation type="submission" date="2016-10" db="EMBL/GenBank/DDBJ databases">
        <authorList>
            <person name="Varghese N."/>
            <person name="Submissions S."/>
        </authorList>
    </citation>
    <scope>NUCLEOTIDE SEQUENCE [LARGE SCALE GENOMIC DNA]</scope>
    <source>
        <strain evidence="3">DSM 23676</strain>
    </source>
</reference>
<organism evidence="2 3">
    <name type="scientific">Brevibacterium siliguriense</name>
    <dbReference type="NCBI Taxonomy" id="1136497"/>
    <lineage>
        <taxon>Bacteria</taxon>
        <taxon>Bacillati</taxon>
        <taxon>Actinomycetota</taxon>
        <taxon>Actinomycetes</taxon>
        <taxon>Micrococcales</taxon>
        <taxon>Brevibacteriaceae</taxon>
        <taxon>Brevibacterium</taxon>
    </lineage>
</organism>
<dbReference type="AlphaFoldDB" id="A0A1H1YC48"/>
<keyword evidence="1" id="KW-0175">Coiled coil</keyword>
<evidence type="ECO:0000313" key="2">
    <source>
        <dbReference type="EMBL" id="SDT18859.1"/>
    </source>
</evidence>
<protein>
    <submittedName>
        <fullName evidence="2">Uncharacterized protein</fullName>
    </submittedName>
</protein>
<dbReference type="EMBL" id="LT629766">
    <property type="protein sequence ID" value="SDT18859.1"/>
    <property type="molecule type" value="Genomic_DNA"/>
</dbReference>
<keyword evidence="3" id="KW-1185">Reference proteome</keyword>
<sequence length="111" mass="12717">MKTTTTGAEDLGSVRENVSRVIDETSSLNAELAKELISAYDRESKLLGGINKREKEIERLKNEVAKRDAKLASVNERLERLLSSKAMQVQRAYWRLRRLQRSTSQQKVGQR</sequence>
<feature type="coiled-coil region" evidence="1">
    <location>
        <begin position="50"/>
        <end position="77"/>
    </location>
</feature>
<evidence type="ECO:0000313" key="3">
    <source>
        <dbReference type="Proteomes" id="UP000199597"/>
    </source>
</evidence>
<dbReference type="STRING" id="1136497.SAMN04489752_3623"/>
<evidence type="ECO:0000256" key="1">
    <source>
        <dbReference type="SAM" id="Coils"/>
    </source>
</evidence>
<dbReference type="RefSeq" id="WP_092008941.1">
    <property type="nucleotide sequence ID" value="NZ_LT629766.1"/>
</dbReference>
<proteinExistence type="predicted"/>
<accession>A0A1H1YC48</accession>
<dbReference type="OrthoDB" id="4804613at2"/>
<name>A0A1H1YC48_9MICO</name>
<dbReference type="Proteomes" id="UP000199597">
    <property type="component" value="Chromosome I"/>
</dbReference>
<gene>
    <name evidence="2" type="ORF">SAMN04489752_3623</name>
</gene>